<keyword evidence="2" id="KW-0408">Iron</keyword>
<feature type="binding site" evidence="2">
    <location>
        <position position="103"/>
    </location>
    <ligand>
        <name>Fe cation</name>
        <dbReference type="ChEBI" id="CHEBI:24875"/>
    </ligand>
</feature>
<organism evidence="6 7">
    <name type="scientific">Paenibacillus abyssi</name>
    <dbReference type="NCBI Taxonomy" id="1340531"/>
    <lineage>
        <taxon>Bacteria</taxon>
        <taxon>Bacillati</taxon>
        <taxon>Bacillota</taxon>
        <taxon>Bacilli</taxon>
        <taxon>Bacillales</taxon>
        <taxon>Paenibacillaceae</taxon>
        <taxon>Paenibacillus</taxon>
    </lineage>
</organism>
<keyword evidence="7" id="KW-1185">Reference proteome</keyword>
<comment type="caution">
    <text evidence="6">The sequence shown here is derived from an EMBL/GenBank/DDBJ whole genome shotgun (WGS) entry which is preliminary data.</text>
</comment>
<sequence length="232" mass="25950">MIKIYSSESRFHTDLGWLNSRLSFPFGEHYDPENKNFGALRVFNDDIVAGNRGFGGHPHREMEIVTIVLSGQLKHEDSTGHVAVTGFGGIQRMSAGTGIIHSEVNPGDEEVKLLQLWFTPERKGLPPSYETSQYEPAKMRGALLPVVSKQSGPGIAHINQDLTIYLSDIEAGQTLRTHQPASRRIYVFVLEGEVLLSDEHRLNRRDSARITEVSELTITAQENARFMLIDLP</sequence>
<keyword evidence="2" id="KW-0479">Metal-binding</keyword>
<feature type="domain" description="Pirin N-terminal" evidence="4">
    <location>
        <begin position="14"/>
        <end position="117"/>
    </location>
</feature>
<dbReference type="InterPro" id="IPR012093">
    <property type="entry name" value="Pirin"/>
</dbReference>
<reference evidence="6" key="2">
    <citation type="submission" date="2020-09" db="EMBL/GenBank/DDBJ databases">
        <authorList>
            <person name="Sun Q."/>
            <person name="Zhou Y."/>
        </authorList>
    </citation>
    <scope>NUCLEOTIDE SEQUENCE</scope>
    <source>
        <strain evidence="6">CGMCC 1.12987</strain>
    </source>
</reference>
<evidence type="ECO:0008006" key="8">
    <source>
        <dbReference type="Google" id="ProtNLM"/>
    </source>
</evidence>
<gene>
    <name evidence="6" type="ORF">GCM10010916_10970</name>
</gene>
<evidence type="ECO:0000313" key="6">
    <source>
        <dbReference type="EMBL" id="GGF95445.1"/>
    </source>
</evidence>
<evidence type="ECO:0000259" key="5">
    <source>
        <dbReference type="Pfam" id="PF17954"/>
    </source>
</evidence>
<dbReference type="PANTHER" id="PTHR43212:SF3">
    <property type="entry name" value="QUERCETIN 2,3-DIOXYGENASE"/>
    <property type="match status" value="1"/>
</dbReference>
<feature type="domain" description="Quercetin 2,3-dioxygenase C-terminal cupin" evidence="5">
    <location>
        <begin position="146"/>
        <end position="231"/>
    </location>
</feature>
<comment type="cofactor">
    <cofactor evidence="2">
        <name>Fe cation</name>
        <dbReference type="ChEBI" id="CHEBI:24875"/>
    </cofactor>
    <text evidence="2">Binds 1 Fe cation per subunit.</text>
</comment>
<dbReference type="AlphaFoldDB" id="A0A917CS11"/>
<proteinExistence type="inferred from homology"/>
<dbReference type="Pfam" id="PF17954">
    <property type="entry name" value="Pirin_C_2"/>
    <property type="match status" value="1"/>
</dbReference>
<feature type="binding site" evidence="2">
    <location>
        <position position="57"/>
    </location>
    <ligand>
        <name>Fe cation</name>
        <dbReference type="ChEBI" id="CHEBI:24875"/>
    </ligand>
</feature>
<dbReference type="PIRSF" id="PIRSF006232">
    <property type="entry name" value="Pirin"/>
    <property type="match status" value="1"/>
</dbReference>
<dbReference type="Proteomes" id="UP000644756">
    <property type="component" value="Unassembled WGS sequence"/>
</dbReference>
<evidence type="ECO:0000256" key="3">
    <source>
        <dbReference type="RuleBase" id="RU003457"/>
    </source>
</evidence>
<evidence type="ECO:0000313" key="7">
    <source>
        <dbReference type="Proteomes" id="UP000644756"/>
    </source>
</evidence>
<protein>
    <recommendedName>
        <fullName evidence="8">Pirin</fullName>
    </recommendedName>
</protein>
<dbReference type="PANTHER" id="PTHR43212">
    <property type="entry name" value="QUERCETIN 2,3-DIOXYGENASE"/>
    <property type="match status" value="1"/>
</dbReference>
<name>A0A917CS11_9BACL</name>
<dbReference type="InterPro" id="IPR014710">
    <property type="entry name" value="RmlC-like_jellyroll"/>
</dbReference>
<dbReference type="InterPro" id="IPR011051">
    <property type="entry name" value="RmlC_Cupin_sf"/>
</dbReference>
<dbReference type="InterPro" id="IPR041602">
    <property type="entry name" value="Quercetinase_C"/>
</dbReference>
<evidence type="ECO:0000256" key="1">
    <source>
        <dbReference type="ARBA" id="ARBA00008416"/>
    </source>
</evidence>
<feature type="binding site" evidence="2">
    <location>
        <position position="59"/>
    </location>
    <ligand>
        <name>Fe cation</name>
        <dbReference type="ChEBI" id="CHEBI:24875"/>
    </ligand>
</feature>
<evidence type="ECO:0000256" key="2">
    <source>
        <dbReference type="PIRSR" id="PIRSR006232-1"/>
    </source>
</evidence>
<feature type="binding site" evidence="2">
    <location>
        <position position="101"/>
    </location>
    <ligand>
        <name>Fe cation</name>
        <dbReference type="ChEBI" id="CHEBI:24875"/>
    </ligand>
</feature>
<accession>A0A917CS11</accession>
<dbReference type="SUPFAM" id="SSF51182">
    <property type="entry name" value="RmlC-like cupins"/>
    <property type="match status" value="1"/>
</dbReference>
<reference evidence="6" key="1">
    <citation type="journal article" date="2014" name="Int. J. Syst. Evol. Microbiol.">
        <title>Complete genome sequence of Corynebacterium casei LMG S-19264T (=DSM 44701T), isolated from a smear-ripened cheese.</title>
        <authorList>
            <consortium name="US DOE Joint Genome Institute (JGI-PGF)"/>
            <person name="Walter F."/>
            <person name="Albersmeier A."/>
            <person name="Kalinowski J."/>
            <person name="Ruckert C."/>
        </authorList>
    </citation>
    <scope>NUCLEOTIDE SEQUENCE</scope>
    <source>
        <strain evidence="6">CGMCC 1.12987</strain>
    </source>
</reference>
<dbReference type="Gene3D" id="2.60.120.10">
    <property type="entry name" value="Jelly Rolls"/>
    <property type="match status" value="2"/>
</dbReference>
<dbReference type="GO" id="GO:0046872">
    <property type="term" value="F:metal ion binding"/>
    <property type="evidence" value="ECO:0007669"/>
    <property type="project" value="UniProtKB-KW"/>
</dbReference>
<evidence type="ECO:0000259" key="4">
    <source>
        <dbReference type="Pfam" id="PF02678"/>
    </source>
</evidence>
<dbReference type="Pfam" id="PF02678">
    <property type="entry name" value="Pirin"/>
    <property type="match status" value="1"/>
</dbReference>
<dbReference type="EMBL" id="BMGR01000003">
    <property type="protein sequence ID" value="GGF95445.1"/>
    <property type="molecule type" value="Genomic_DNA"/>
</dbReference>
<comment type="similarity">
    <text evidence="1 3">Belongs to the pirin family.</text>
</comment>
<dbReference type="CDD" id="cd02910">
    <property type="entry name" value="cupin_Yhhw_N"/>
    <property type="match status" value="1"/>
</dbReference>
<dbReference type="RefSeq" id="WP_188529766.1">
    <property type="nucleotide sequence ID" value="NZ_BMGR01000003.1"/>
</dbReference>
<dbReference type="InterPro" id="IPR003829">
    <property type="entry name" value="Pirin_N_dom"/>
</dbReference>